<feature type="compositionally biased region" description="Polar residues" evidence="6">
    <location>
        <begin position="369"/>
        <end position="387"/>
    </location>
</feature>
<dbReference type="GO" id="GO:0030182">
    <property type="term" value="P:neuron differentiation"/>
    <property type="evidence" value="ECO:0007669"/>
    <property type="project" value="TreeGrafter"/>
</dbReference>
<dbReference type="GO" id="GO:0000978">
    <property type="term" value="F:RNA polymerase II cis-regulatory region sequence-specific DNA binding"/>
    <property type="evidence" value="ECO:0007669"/>
    <property type="project" value="TreeGrafter"/>
</dbReference>
<feature type="region of interest" description="Disordered" evidence="6">
    <location>
        <begin position="29"/>
        <end position="52"/>
    </location>
</feature>
<dbReference type="FunFam" id="4.10.770.10:FF:000002">
    <property type="entry name" value="Runt-related transcription factor"/>
    <property type="match status" value="1"/>
</dbReference>
<dbReference type="InterPro" id="IPR013524">
    <property type="entry name" value="Runt_dom"/>
</dbReference>
<feature type="region of interest" description="Disordered" evidence="6">
    <location>
        <begin position="355"/>
        <end position="402"/>
    </location>
</feature>
<dbReference type="Pfam" id="PF08504">
    <property type="entry name" value="RunxI"/>
    <property type="match status" value="1"/>
</dbReference>
<dbReference type="GO" id="GO:0051094">
    <property type="term" value="P:positive regulation of developmental process"/>
    <property type="evidence" value="ECO:0007669"/>
    <property type="project" value="UniProtKB-ARBA"/>
</dbReference>
<keyword evidence="4" id="KW-0804">Transcription</keyword>
<sequence>KSFTLTITVFTNPPQVATYHRAIKITVDGPREPRRHRQKLDEQTKPGSLSFSERLSELEQLRRTAMRVSPHHPAPTPNPRASLNHTTAFNPQPQSQIQVDREQGNVLLCHKLMTIFLNTLRQSPVSQGPGTRVSAAQTSWVMEDIDLKMKVQKLSQKHSQYGIFVFMVLWRTCLFGKKNYTRQVQPSPPWSYDQSYQYLGSIATPSVHPATPISPGRASGMTSLTAELSSRLSEVNFCSASLTVSAFLSCNPGASDLTAFSDPRVGIDRSFSALPSISDPRMHYPGAFTYTPTPVSSGIGIGMSAMSTATRYHTYLPPPYPGSSQAQGSPFQTSSPSYHLYYGTSAGSYQFSMISGGDRSPPRIHPPCTNASTGSTLLNPNLPNQSDVVEAEGSHSNSPTNMGTTARLEEAVWRPY</sequence>
<evidence type="ECO:0000313" key="9">
    <source>
        <dbReference type="Proteomes" id="UP000237246"/>
    </source>
</evidence>
<dbReference type="GO" id="GO:0051240">
    <property type="term" value="P:positive regulation of multicellular organismal process"/>
    <property type="evidence" value="ECO:0007669"/>
    <property type="project" value="UniProtKB-ARBA"/>
</dbReference>
<organism evidence="8 9">
    <name type="scientific">Bambusicola thoracicus</name>
    <name type="common">Chinese bamboo-partridge</name>
    <name type="synonym">Perdix thoracica</name>
    <dbReference type="NCBI Taxonomy" id="9083"/>
    <lineage>
        <taxon>Eukaryota</taxon>
        <taxon>Metazoa</taxon>
        <taxon>Chordata</taxon>
        <taxon>Craniata</taxon>
        <taxon>Vertebrata</taxon>
        <taxon>Euteleostomi</taxon>
        <taxon>Archelosauria</taxon>
        <taxon>Archosauria</taxon>
        <taxon>Dinosauria</taxon>
        <taxon>Saurischia</taxon>
        <taxon>Theropoda</taxon>
        <taxon>Coelurosauria</taxon>
        <taxon>Aves</taxon>
        <taxon>Neognathae</taxon>
        <taxon>Galloanserae</taxon>
        <taxon>Galliformes</taxon>
        <taxon>Phasianidae</taxon>
        <taxon>Perdicinae</taxon>
        <taxon>Bambusicola</taxon>
    </lineage>
</organism>
<dbReference type="GO" id="GO:0000981">
    <property type="term" value="F:DNA-binding transcription factor activity, RNA polymerase II-specific"/>
    <property type="evidence" value="ECO:0007669"/>
    <property type="project" value="TreeGrafter"/>
</dbReference>
<dbReference type="EMBL" id="PPHD01000644">
    <property type="protein sequence ID" value="POI35251.1"/>
    <property type="molecule type" value="Genomic_DNA"/>
</dbReference>
<evidence type="ECO:0000256" key="3">
    <source>
        <dbReference type="ARBA" id="ARBA00023125"/>
    </source>
</evidence>
<dbReference type="GO" id="GO:0001503">
    <property type="term" value="P:ossification"/>
    <property type="evidence" value="ECO:0007669"/>
    <property type="project" value="TreeGrafter"/>
</dbReference>
<dbReference type="GO" id="GO:0045944">
    <property type="term" value="P:positive regulation of transcription by RNA polymerase II"/>
    <property type="evidence" value="ECO:0007669"/>
    <property type="project" value="UniProtKB-ARBA"/>
</dbReference>
<dbReference type="InterPro" id="IPR008967">
    <property type="entry name" value="p53-like_TF_DNA-bd_sf"/>
</dbReference>
<keyword evidence="9" id="KW-1185">Reference proteome</keyword>
<dbReference type="GO" id="GO:2000026">
    <property type="term" value="P:regulation of multicellular organismal development"/>
    <property type="evidence" value="ECO:0007669"/>
    <property type="project" value="UniProtKB-ARBA"/>
</dbReference>
<dbReference type="InterPro" id="IPR012346">
    <property type="entry name" value="p53/RUNT-type_TF_DNA-bd_sf"/>
</dbReference>
<evidence type="ECO:0000313" key="8">
    <source>
        <dbReference type="EMBL" id="POI35251.1"/>
    </source>
</evidence>
<evidence type="ECO:0000256" key="6">
    <source>
        <dbReference type="SAM" id="MobiDB-lite"/>
    </source>
</evidence>
<keyword evidence="5" id="KW-0539">Nucleus</keyword>
<reference evidence="8 9" key="1">
    <citation type="submission" date="2018-01" db="EMBL/GenBank/DDBJ databases">
        <title>Comparison of the Chinese Bamboo Partridge and Red Junglefowl genome sequences highlights the importance of demography in genome evolution.</title>
        <authorList>
            <person name="Tiley G.P."/>
            <person name="Kimball R.T."/>
            <person name="Braun E.L."/>
            <person name="Burleigh J.G."/>
        </authorList>
    </citation>
    <scope>NUCLEOTIDE SEQUENCE [LARGE SCALE GENOMIC DNA]</scope>
    <source>
        <strain evidence="8">RTK389</strain>
        <tissue evidence="8">Blood</tissue>
    </source>
</reference>
<evidence type="ECO:0000259" key="7">
    <source>
        <dbReference type="PROSITE" id="PS51062"/>
    </source>
</evidence>
<feature type="non-terminal residue" evidence="8">
    <location>
        <position position="1"/>
    </location>
</feature>
<dbReference type="GO" id="GO:0045595">
    <property type="term" value="P:regulation of cell differentiation"/>
    <property type="evidence" value="ECO:0007669"/>
    <property type="project" value="TreeGrafter"/>
</dbReference>
<dbReference type="GO" id="GO:0005524">
    <property type="term" value="F:ATP binding"/>
    <property type="evidence" value="ECO:0007669"/>
    <property type="project" value="InterPro"/>
</dbReference>
<dbReference type="GO" id="GO:0030097">
    <property type="term" value="P:hemopoiesis"/>
    <property type="evidence" value="ECO:0007669"/>
    <property type="project" value="TreeGrafter"/>
</dbReference>
<evidence type="ECO:0000256" key="1">
    <source>
        <dbReference type="ARBA" id="ARBA00004123"/>
    </source>
</evidence>
<dbReference type="Proteomes" id="UP000237246">
    <property type="component" value="Unassembled WGS sequence"/>
</dbReference>
<dbReference type="GO" id="GO:0002062">
    <property type="term" value="P:chondrocyte differentiation"/>
    <property type="evidence" value="ECO:0007669"/>
    <property type="project" value="TreeGrafter"/>
</dbReference>
<evidence type="ECO:0000256" key="2">
    <source>
        <dbReference type="ARBA" id="ARBA00023015"/>
    </source>
</evidence>
<name>A0A2P4TFW4_BAMTH</name>
<dbReference type="OrthoDB" id="10029800at2759"/>
<dbReference type="InterPro" id="IPR000040">
    <property type="entry name" value="AML1_Runt"/>
</dbReference>
<evidence type="ECO:0000256" key="5">
    <source>
        <dbReference type="ARBA" id="ARBA00023242"/>
    </source>
</evidence>
<feature type="domain" description="Runt" evidence="7">
    <location>
        <begin position="1"/>
        <end position="35"/>
    </location>
</feature>
<dbReference type="Gene3D" id="2.60.40.720">
    <property type="match status" value="1"/>
</dbReference>
<dbReference type="Pfam" id="PF00853">
    <property type="entry name" value="Runt"/>
    <property type="match status" value="1"/>
</dbReference>
<proteinExistence type="predicted"/>
<keyword evidence="3" id="KW-0238">DNA-binding</keyword>
<protein>
    <recommendedName>
        <fullName evidence="7">Runt domain-containing protein</fullName>
    </recommendedName>
</protein>
<comment type="subcellular location">
    <subcellularLocation>
        <location evidence="1">Nucleus</location>
    </subcellularLocation>
</comment>
<dbReference type="AlphaFoldDB" id="A0A2P4TFW4"/>
<keyword evidence="2" id="KW-0805">Transcription regulation</keyword>
<dbReference type="Gene3D" id="4.10.770.10">
    <property type="entry name" value="Signal Protein Aml-1b, Chain A, domain 3"/>
    <property type="match status" value="1"/>
</dbReference>
<accession>A0A2P4TFW4</accession>
<gene>
    <name evidence="8" type="ORF">CIB84_000997</name>
</gene>
<dbReference type="InterPro" id="IPR013711">
    <property type="entry name" value="RunxI_C_dom"/>
</dbReference>
<evidence type="ECO:0000256" key="4">
    <source>
        <dbReference type="ARBA" id="ARBA00023163"/>
    </source>
</evidence>
<dbReference type="InterPro" id="IPR027384">
    <property type="entry name" value="Runx_central_dom_sf"/>
</dbReference>
<dbReference type="GO" id="GO:0005634">
    <property type="term" value="C:nucleus"/>
    <property type="evidence" value="ECO:0007669"/>
    <property type="project" value="UniProtKB-SubCell"/>
</dbReference>
<comment type="caution">
    <text evidence="8">The sequence shown here is derived from an EMBL/GenBank/DDBJ whole genome shotgun (WGS) entry which is preliminary data.</text>
</comment>
<dbReference type="PANTHER" id="PTHR11950">
    <property type="entry name" value="RUNT RELATED"/>
    <property type="match status" value="1"/>
</dbReference>
<dbReference type="SUPFAM" id="SSF49417">
    <property type="entry name" value="p53-like transcription factors"/>
    <property type="match status" value="1"/>
</dbReference>
<dbReference type="PANTHER" id="PTHR11950:SF40">
    <property type="entry name" value="RUNT-RELATED TRANSCRIPTION FACTOR 1"/>
    <property type="match status" value="1"/>
</dbReference>
<dbReference type="PROSITE" id="PS51062">
    <property type="entry name" value="RUNT"/>
    <property type="match status" value="1"/>
</dbReference>